<gene>
    <name evidence="1" type="ORF">S01H1_13836</name>
</gene>
<evidence type="ECO:0000313" key="1">
    <source>
        <dbReference type="EMBL" id="GAF79118.1"/>
    </source>
</evidence>
<comment type="caution">
    <text evidence="1">The sequence shown here is derived from an EMBL/GenBank/DDBJ whole genome shotgun (WGS) entry which is preliminary data.</text>
</comment>
<protein>
    <submittedName>
        <fullName evidence="1">Uncharacterized protein</fullName>
    </submittedName>
</protein>
<reference evidence="1" key="1">
    <citation type="journal article" date="2014" name="Front. Microbiol.">
        <title>High frequency of phylogenetically diverse reductive dehalogenase-homologous genes in deep subseafloor sedimentary metagenomes.</title>
        <authorList>
            <person name="Kawai M."/>
            <person name="Futagami T."/>
            <person name="Toyoda A."/>
            <person name="Takaki Y."/>
            <person name="Nishi S."/>
            <person name="Hori S."/>
            <person name="Arai W."/>
            <person name="Tsubouchi T."/>
            <person name="Morono Y."/>
            <person name="Uchiyama I."/>
            <person name="Ito T."/>
            <person name="Fujiyama A."/>
            <person name="Inagaki F."/>
            <person name="Takami H."/>
        </authorList>
    </citation>
    <scope>NUCLEOTIDE SEQUENCE</scope>
    <source>
        <strain evidence="1">Expedition CK06-06</strain>
    </source>
</reference>
<sequence>LKHSAVGGKESVEAWKRGVGGSSQPIPFTQSPVAARGENFVLVHLVASPADMQIELYELSRFNDDGLRDLVVLFDTDDLSAAVEELDRLYCETLDPIEASCVRGLGEGLRLVEGGYRDRLKVLYASTFSAVDHRQAMWPEQGLEEYLARLDTLLDVGGTTIGFAAMIYVADPGLSMYRQTWISRTGDGAAYERGAIYIGQSDVGTGLSHRSESFEVDDLDGARARLAEIRSAWPSSLRPNLAVRVGGEINLQMRMSEPWLDQLVADPQRLIGAEPGAHGFGLLERRVLAVRGDKLALFEVQLADGSWKFSVEELDESGLLTEWTLFDATDLVAAADLLDRRWVEVVDQSDSSSLVVETLIAARSRDAAAVGRTLADDYVSVDHRPLGWGEVDRTAVIETY</sequence>
<name>X0SDI4_9ZZZZ</name>
<dbReference type="AlphaFoldDB" id="X0SDI4"/>
<accession>X0SDI4</accession>
<dbReference type="EMBL" id="BARS01007157">
    <property type="protein sequence ID" value="GAF79118.1"/>
    <property type="molecule type" value="Genomic_DNA"/>
</dbReference>
<feature type="non-terminal residue" evidence="1">
    <location>
        <position position="1"/>
    </location>
</feature>
<proteinExistence type="predicted"/>
<organism evidence="1">
    <name type="scientific">marine sediment metagenome</name>
    <dbReference type="NCBI Taxonomy" id="412755"/>
    <lineage>
        <taxon>unclassified sequences</taxon>
        <taxon>metagenomes</taxon>
        <taxon>ecological metagenomes</taxon>
    </lineage>
</organism>
<feature type="non-terminal residue" evidence="1">
    <location>
        <position position="400"/>
    </location>
</feature>